<gene>
    <name evidence="2" type="ORF">MNBD_CHLOROFLEXI01-3958</name>
</gene>
<dbReference type="InterPro" id="IPR036388">
    <property type="entry name" value="WH-like_DNA-bd_sf"/>
</dbReference>
<name>A0A3B0VE65_9ZZZZ</name>
<dbReference type="GO" id="GO:0006355">
    <property type="term" value="P:regulation of DNA-templated transcription"/>
    <property type="evidence" value="ECO:0007669"/>
    <property type="project" value="InterPro"/>
</dbReference>
<evidence type="ECO:0000259" key="1">
    <source>
        <dbReference type="SMART" id="SM01043"/>
    </source>
</evidence>
<accession>A0A3B0VE65</accession>
<feature type="domain" description="Bacterial transcriptional activator" evidence="1">
    <location>
        <begin position="106"/>
        <end position="250"/>
    </location>
</feature>
<dbReference type="SUPFAM" id="SSF46894">
    <property type="entry name" value="C-terminal effector domain of the bipartite response regulators"/>
    <property type="match status" value="1"/>
</dbReference>
<dbReference type="InterPro" id="IPR011990">
    <property type="entry name" value="TPR-like_helical_dom_sf"/>
</dbReference>
<dbReference type="Gene3D" id="1.10.10.10">
    <property type="entry name" value="Winged helix-like DNA-binding domain superfamily/Winged helix DNA-binding domain"/>
    <property type="match status" value="1"/>
</dbReference>
<dbReference type="InterPro" id="IPR051677">
    <property type="entry name" value="AfsR-DnrI-RedD_regulator"/>
</dbReference>
<organism evidence="2">
    <name type="scientific">hydrothermal vent metagenome</name>
    <dbReference type="NCBI Taxonomy" id="652676"/>
    <lineage>
        <taxon>unclassified sequences</taxon>
        <taxon>metagenomes</taxon>
        <taxon>ecological metagenomes</taxon>
    </lineage>
</organism>
<dbReference type="Gene3D" id="1.25.40.10">
    <property type="entry name" value="Tetratricopeptide repeat domain"/>
    <property type="match status" value="1"/>
</dbReference>
<dbReference type="SUPFAM" id="SSF48452">
    <property type="entry name" value="TPR-like"/>
    <property type="match status" value="1"/>
</dbReference>
<dbReference type="Pfam" id="PF03704">
    <property type="entry name" value="BTAD"/>
    <property type="match status" value="1"/>
</dbReference>
<dbReference type="EMBL" id="UOEU01000038">
    <property type="protein sequence ID" value="VAW30276.1"/>
    <property type="molecule type" value="Genomic_DNA"/>
</dbReference>
<sequence length="322" mass="37334">MSKLNICMLGRLNVRIDGQTVDGGDSRKAQELFSYLLLYRDRPHLREALASLLWGNNATKQAKQYLRKALWQLQQALLTDDCNDNGRFLIVEPEWIQFNPEANIWLDAKEFELAFASTQDIPGRVLNSHQAKSLKQAVELYQGDLLEGFYEEWCLFERERFQRMYLLMLDKLMSYCEVQGKYAAGLMYGLRILKCDQARERTHRRLIRLHYLAGNRTEAIRQYEQCASILLQELGVRPAQRTIDLYEQIRRDRPLIFARPTGGQNKAVSLNTHSHPDEGTLHQVQYALTEIQHRLEQDLDMVKTTLEALESGSVPAKAFSEL</sequence>
<dbReference type="GO" id="GO:0003677">
    <property type="term" value="F:DNA binding"/>
    <property type="evidence" value="ECO:0007669"/>
    <property type="project" value="InterPro"/>
</dbReference>
<dbReference type="PANTHER" id="PTHR35807">
    <property type="entry name" value="TRANSCRIPTIONAL REGULATOR REDD-RELATED"/>
    <property type="match status" value="1"/>
</dbReference>
<proteinExistence type="predicted"/>
<dbReference type="AlphaFoldDB" id="A0A3B0VE65"/>
<evidence type="ECO:0000313" key="2">
    <source>
        <dbReference type="EMBL" id="VAW30276.1"/>
    </source>
</evidence>
<protein>
    <recommendedName>
        <fullName evidence="1">Bacterial transcriptional activator domain-containing protein</fullName>
    </recommendedName>
</protein>
<reference evidence="2" key="1">
    <citation type="submission" date="2018-06" db="EMBL/GenBank/DDBJ databases">
        <authorList>
            <person name="Zhirakovskaya E."/>
        </authorList>
    </citation>
    <scope>NUCLEOTIDE SEQUENCE</scope>
</reference>
<dbReference type="SMART" id="SM01043">
    <property type="entry name" value="BTAD"/>
    <property type="match status" value="1"/>
</dbReference>
<dbReference type="InterPro" id="IPR016032">
    <property type="entry name" value="Sig_transdc_resp-reg_C-effctor"/>
</dbReference>
<dbReference type="InterPro" id="IPR005158">
    <property type="entry name" value="BTAD"/>
</dbReference>